<feature type="transmembrane region" description="Helical" evidence="2">
    <location>
        <begin position="145"/>
        <end position="166"/>
    </location>
</feature>
<keyword evidence="2" id="KW-0472">Membrane</keyword>
<feature type="transmembrane region" description="Helical" evidence="2">
    <location>
        <begin position="12"/>
        <end position="33"/>
    </location>
</feature>
<proteinExistence type="predicted"/>
<evidence type="ECO:0000313" key="3">
    <source>
        <dbReference type="EMBL" id="KIR43888.1"/>
    </source>
</evidence>
<dbReference type="EMBL" id="KN847896">
    <property type="protein sequence ID" value="KIR43888.1"/>
    <property type="molecule type" value="Genomic_DNA"/>
</dbReference>
<keyword evidence="2" id="KW-0812">Transmembrane</keyword>
<dbReference type="AlphaFoldDB" id="A0A0D0U6Q6"/>
<keyword evidence="2" id="KW-1133">Transmembrane helix</keyword>
<dbReference type="HOGENOM" id="CLU_1234968_0_0_1"/>
<keyword evidence="4" id="KW-1185">Reference proteome</keyword>
<reference evidence="3 4" key="1">
    <citation type="submission" date="2015-01" db="EMBL/GenBank/DDBJ databases">
        <title>The Genome Sequence of Cryptococcus gattii Ram5.</title>
        <authorList>
            <consortium name="The Broad Institute Genomics Platform"/>
            <person name="Cuomo C."/>
            <person name="Litvintseva A."/>
            <person name="Chen Y."/>
            <person name="Heitman J."/>
            <person name="Sun S."/>
            <person name="Springer D."/>
            <person name="Dromer F."/>
            <person name="Young S."/>
            <person name="Zeng Q."/>
            <person name="Gargeya S."/>
            <person name="Abouelleil A."/>
            <person name="Alvarado L."/>
            <person name="Chapman S.B."/>
            <person name="Gainer-Dewar J."/>
            <person name="Goldberg J."/>
            <person name="Griggs A."/>
            <person name="Gujja S."/>
            <person name="Hansen M."/>
            <person name="Howarth C."/>
            <person name="Imamovic A."/>
            <person name="Larimer J."/>
            <person name="Murphy C."/>
            <person name="Naylor J."/>
            <person name="Pearson M."/>
            <person name="Priest M."/>
            <person name="Roberts A."/>
            <person name="Saif S."/>
            <person name="Shea T."/>
            <person name="Sykes S."/>
            <person name="Wortman J."/>
            <person name="Nusbaum C."/>
            <person name="Birren B."/>
        </authorList>
    </citation>
    <scope>NUCLEOTIDE SEQUENCE [LARGE SCALE GENOMIC DNA]</scope>
    <source>
        <strain evidence="3 4">Ram5</strain>
    </source>
</reference>
<feature type="region of interest" description="Disordered" evidence="1">
    <location>
        <begin position="198"/>
        <end position="227"/>
    </location>
</feature>
<organism evidence="3 4">
    <name type="scientific">Cryptococcus deuterogattii Ram5</name>
    <dbReference type="NCBI Taxonomy" id="1296110"/>
    <lineage>
        <taxon>Eukaryota</taxon>
        <taxon>Fungi</taxon>
        <taxon>Dikarya</taxon>
        <taxon>Basidiomycota</taxon>
        <taxon>Agaricomycotina</taxon>
        <taxon>Tremellomycetes</taxon>
        <taxon>Tremellales</taxon>
        <taxon>Cryptococcaceae</taxon>
        <taxon>Cryptococcus</taxon>
        <taxon>Cryptococcus gattii species complex</taxon>
    </lineage>
</organism>
<sequence>MPSSTSVLPAPYFYFFWLLEPILTVAGGVSAIYDPISFGGNTLPRNIERATLKMGNTVRGQIVVSELGSCKSCSKLPLSHLFLTCVWVVVRISGFMLLAMISFSLFYLFKKHLEDKPVLQEKLVKGLLIPLAIADWTYILHSTVWITSGLFIVRLAWLFGIGRATAKSMLESRRSPTRQARLPLPKGNSEAMVEQVIQTEKPREHPAVESPATIKKRGRAKKIVDDD</sequence>
<evidence type="ECO:0000256" key="1">
    <source>
        <dbReference type="SAM" id="MobiDB-lite"/>
    </source>
</evidence>
<dbReference type="OrthoDB" id="2937326at2759"/>
<gene>
    <name evidence="3" type="ORF">I313_00734</name>
</gene>
<feature type="transmembrane region" description="Helical" evidence="2">
    <location>
        <begin position="81"/>
        <end position="110"/>
    </location>
</feature>
<dbReference type="PANTHER" id="PTHR37019">
    <property type="entry name" value="CHROMOSOME 1, WHOLE GENOME SHOTGUN SEQUENCE"/>
    <property type="match status" value="1"/>
</dbReference>
<evidence type="ECO:0000256" key="2">
    <source>
        <dbReference type="SAM" id="Phobius"/>
    </source>
</evidence>
<name>A0A0D0U6Q6_9TREE</name>
<protein>
    <submittedName>
        <fullName evidence="3">Unplaced genomic scaffold supercont1.1, whole genome shotgun sequence</fullName>
    </submittedName>
</protein>
<dbReference type="Proteomes" id="UP000053392">
    <property type="component" value="Unassembled WGS sequence"/>
</dbReference>
<accession>A0A0D0U6Q6</accession>
<dbReference type="PANTHER" id="PTHR37019:SF2">
    <property type="entry name" value="EXPERA DOMAIN-CONTAINING PROTEIN"/>
    <property type="match status" value="1"/>
</dbReference>
<evidence type="ECO:0000313" key="4">
    <source>
        <dbReference type="Proteomes" id="UP000053392"/>
    </source>
</evidence>